<sequence>MAAQFSTILTATGRAKLASAMAVNTPLSLTKMAVGSGEREGYYIPTEDQQQLKTERWRGNINSLQVDRDDPKRLVAELIIPLEVGGFTIREVGLFDEFDALIAVGNFPDSYKPTLQAGSNKQLYVRMVLAVSNTAAVNLLIDSSIALASREYVDQVMFDHLKDPNPHPMYVRQAKGNDIWLNWVGRTGQPPWLFGGLVPGDCGVYDPANFHVSHSDTSTSAESAYHANSATIAESANHATYAWKSDVAEYANTAAYSYASGTIHNGQDYASFKWIDRGDQTIYLWGSDDSSEVRLVKTADLRVSYAKTAESAERSYYAQNANTANIAARITNGTELMAFYWHDPGGQTGYVWGSDDAGSARLSATSNLSVGHARTAKSAESAYWASSSVSSERWNGLPLRFDENPNEVPYYVLGVKAGVFEGTLFTLGDLLRSKEDRFPPGTRIPFAQNWAPTGWFTVQDDSTNNRMLKVVHGGGGDTGGYHDPVVNNVVPAHTHWFRTGHVSNDHTHGIGDPGHSHGVYDPGHDHQFGLPTSSDYYTGYGANYVYTVGPPRQFVNGMTGRKIGSTQTGIGIIGNTTGIWTGGISSNHTHDGATDNGSSQTNWEPRYINLIICQKQ</sequence>
<reference evidence="2 3" key="1">
    <citation type="submission" date="2019-03" db="EMBL/GenBank/DDBJ databases">
        <title>Sapientia aquatica gen. nov., sp. nov., isolated from a crater lake.</title>
        <authorList>
            <person name="Felfoldi T."/>
            <person name="Szabo A."/>
            <person name="Toth E."/>
            <person name="Schumann P."/>
            <person name="Keki Z."/>
            <person name="Marialigeti K."/>
            <person name="Mathe I."/>
        </authorList>
    </citation>
    <scope>NUCLEOTIDE SEQUENCE [LARGE SCALE GENOMIC DNA]</scope>
    <source>
        <strain evidence="2 3">SA-152</strain>
    </source>
</reference>
<evidence type="ECO:0000313" key="3">
    <source>
        <dbReference type="Proteomes" id="UP000294829"/>
    </source>
</evidence>
<gene>
    <name evidence="2" type="ORF">E2I14_10250</name>
</gene>
<feature type="domain" description="Phage tail fibre protein N-terminal" evidence="1">
    <location>
        <begin position="1"/>
        <end position="150"/>
    </location>
</feature>
<dbReference type="InterPro" id="IPR022225">
    <property type="entry name" value="Phage_tail_fibre_N"/>
</dbReference>
<dbReference type="AlphaFoldDB" id="A0A4R5W1D0"/>
<organism evidence="2 3">
    <name type="scientific">Sapientia aquatica</name>
    <dbReference type="NCBI Taxonomy" id="1549640"/>
    <lineage>
        <taxon>Bacteria</taxon>
        <taxon>Pseudomonadati</taxon>
        <taxon>Pseudomonadota</taxon>
        <taxon>Betaproteobacteria</taxon>
        <taxon>Burkholderiales</taxon>
        <taxon>Oxalobacteraceae</taxon>
        <taxon>Sapientia</taxon>
    </lineage>
</organism>
<name>A0A4R5W1D0_9BURK</name>
<dbReference type="OrthoDB" id="9810174at2"/>
<evidence type="ECO:0000259" key="1">
    <source>
        <dbReference type="Pfam" id="PF12571"/>
    </source>
</evidence>
<keyword evidence="3" id="KW-1185">Reference proteome</keyword>
<dbReference type="Proteomes" id="UP000294829">
    <property type="component" value="Unassembled WGS sequence"/>
</dbReference>
<dbReference type="PANTHER" id="PTHR35191:SF1">
    <property type="entry name" value="PROPHAGE SIDE TAIL FIBER PROTEIN HOMOLOG STFQ-RELATED"/>
    <property type="match status" value="1"/>
</dbReference>
<accession>A0A4R5W1D0</accession>
<comment type="caution">
    <text evidence="2">The sequence shown here is derived from an EMBL/GenBank/DDBJ whole genome shotgun (WGS) entry which is preliminary data.</text>
</comment>
<evidence type="ECO:0000313" key="2">
    <source>
        <dbReference type="EMBL" id="TDK65966.1"/>
    </source>
</evidence>
<dbReference type="RefSeq" id="WP_133328089.1">
    <property type="nucleotide sequence ID" value="NZ_SMYL01000004.1"/>
</dbReference>
<protein>
    <recommendedName>
        <fullName evidence="1">Phage tail fibre protein N-terminal domain-containing protein</fullName>
    </recommendedName>
</protein>
<dbReference type="Pfam" id="PF12571">
    <property type="entry name" value="Phage_tail_fib"/>
    <property type="match status" value="1"/>
</dbReference>
<dbReference type="PANTHER" id="PTHR35191">
    <property type="entry name" value="PROPHAGE SIDE TAIL FIBER PROTEIN HOMOLOG STFQ-RELATED"/>
    <property type="match status" value="1"/>
</dbReference>
<dbReference type="InterPro" id="IPR051934">
    <property type="entry name" value="Phage_Tail_Fiber_Structural"/>
</dbReference>
<dbReference type="EMBL" id="SMYL01000004">
    <property type="protein sequence ID" value="TDK65966.1"/>
    <property type="molecule type" value="Genomic_DNA"/>
</dbReference>
<proteinExistence type="predicted"/>